<evidence type="ECO:0000256" key="2">
    <source>
        <dbReference type="SAM" id="SignalP"/>
    </source>
</evidence>
<sequence>MEYKKNLNLEFIVCAFLVTASVAQPFPPQGGQFQPIPASNQNIQSGQPTNQNMQPMQPTNQNMQPTQTANQNGQLQIQSTNPVQDTQELSPEEQSQISCAQAGRAVVSQCFQQNGGFEMLTVIALLSNGTQSPLPPNPESVRQNLCQANRQIVACVFASIERYNGSQECSTESSYTRLKQETVGLLNGVQQMCGQGLMPEVTPCMQRLNYDLLQCVPEVGLNPDLYTGRGSRMEGAIIGDNREVARMFCDKRKDLFECQQRVLARCQGSRLLQQLSVYVSGLVCFQTPTKEVNRCAASLVSDMTDVTIKQIRDDLDTPAFFREYCKVRIGNLQCDSRAWSNVCNKTAVNLKSEYQCNVLPPQCKNDSSIQALYEQTCAAKNFAREQSVSGSGSEPGTDYKGIIYPGTDYKGLTI</sequence>
<reference evidence="3" key="1">
    <citation type="submission" date="2022-11" db="EMBL/GenBank/DDBJ databases">
        <title>Centuries of genome instability and evolution in soft-shell clam transmissible cancer (bioRxiv).</title>
        <authorList>
            <person name="Hart S.F.M."/>
            <person name="Yonemitsu M.A."/>
            <person name="Giersch R.M."/>
            <person name="Beal B.F."/>
            <person name="Arriagada G."/>
            <person name="Davis B.W."/>
            <person name="Ostrander E.A."/>
            <person name="Goff S.P."/>
            <person name="Metzger M.J."/>
        </authorList>
    </citation>
    <scope>NUCLEOTIDE SEQUENCE</scope>
    <source>
        <strain evidence="3">MELC-2E11</strain>
        <tissue evidence="3">Siphon/mantle</tissue>
    </source>
</reference>
<accession>A0ABY7F1A2</accession>
<protein>
    <submittedName>
        <fullName evidence="3">Uncharacterized protein</fullName>
    </submittedName>
</protein>
<evidence type="ECO:0000313" key="4">
    <source>
        <dbReference type="Proteomes" id="UP001164746"/>
    </source>
</evidence>
<feature type="compositionally biased region" description="Polar residues" evidence="1">
    <location>
        <begin position="37"/>
        <end position="46"/>
    </location>
</feature>
<dbReference type="Proteomes" id="UP001164746">
    <property type="component" value="Chromosome 9"/>
</dbReference>
<keyword evidence="2" id="KW-0732">Signal</keyword>
<feature type="chain" id="PRO_5045779722" evidence="2">
    <location>
        <begin position="24"/>
        <end position="414"/>
    </location>
</feature>
<keyword evidence="4" id="KW-1185">Reference proteome</keyword>
<evidence type="ECO:0000256" key="1">
    <source>
        <dbReference type="SAM" id="MobiDB-lite"/>
    </source>
</evidence>
<organism evidence="3 4">
    <name type="scientific">Mya arenaria</name>
    <name type="common">Soft-shell clam</name>
    <dbReference type="NCBI Taxonomy" id="6604"/>
    <lineage>
        <taxon>Eukaryota</taxon>
        <taxon>Metazoa</taxon>
        <taxon>Spiralia</taxon>
        <taxon>Lophotrochozoa</taxon>
        <taxon>Mollusca</taxon>
        <taxon>Bivalvia</taxon>
        <taxon>Autobranchia</taxon>
        <taxon>Heteroconchia</taxon>
        <taxon>Euheterodonta</taxon>
        <taxon>Imparidentia</taxon>
        <taxon>Neoheterodontei</taxon>
        <taxon>Myida</taxon>
        <taxon>Myoidea</taxon>
        <taxon>Myidae</taxon>
        <taxon>Mya</taxon>
    </lineage>
</organism>
<feature type="region of interest" description="Disordered" evidence="1">
    <location>
        <begin position="29"/>
        <end position="73"/>
    </location>
</feature>
<dbReference type="EMBL" id="CP111020">
    <property type="protein sequence ID" value="WAR14528.1"/>
    <property type="molecule type" value="Genomic_DNA"/>
</dbReference>
<gene>
    <name evidence="3" type="ORF">MAR_004633</name>
</gene>
<evidence type="ECO:0000313" key="3">
    <source>
        <dbReference type="EMBL" id="WAR14528.1"/>
    </source>
</evidence>
<name>A0ABY7F1A2_MYAAR</name>
<proteinExistence type="predicted"/>
<feature type="signal peptide" evidence="2">
    <location>
        <begin position="1"/>
        <end position="23"/>
    </location>
</feature>
<feature type="compositionally biased region" description="Low complexity" evidence="1">
    <location>
        <begin position="47"/>
        <end position="72"/>
    </location>
</feature>